<accession>A0A4R6S363</accession>
<feature type="region of interest" description="Disordered" evidence="1">
    <location>
        <begin position="73"/>
        <end position="97"/>
    </location>
</feature>
<dbReference type="AlphaFoldDB" id="A0A4R6S363"/>
<keyword evidence="3" id="KW-1185">Reference proteome</keyword>
<protein>
    <submittedName>
        <fullName evidence="2">Uncharacterized protein</fullName>
    </submittedName>
</protein>
<reference evidence="2 3" key="1">
    <citation type="submission" date="2019-03" db="EMBL/GenBank/DDBJ databases">
        <title>Genomic Encyclopedia of Type Strains, Phase IV (KMG-IV): sequencing the most valuable type-strain genomes for metagenomic binning, comparative biology and taxonomic classification.</title>
        <authorList>
            <person name="Goeker M."/>
        </authorList>
    </citation>
    <scope>NUCLEOTIDE SEQUENCE [LARGE SCALE GENOMIC DNA]</scope>
    <source>
        <strain evidence="2 3">DSM 45361</strain>
    </source>
</reference>
<sequence>MTDAHKTHIPCTDGFHRKRSVGVWTAPTTGQLVLVAPPAEAALLSPTEARMLGKSLFELAAVTEQEHLDLVQAGKSGLVTPAQPRSTLSSSSRTEAV</sequence>
<feature type="compositionally biased region" description="Polar residues" evidence="1">
    <location>
        <begin position="83"/>
        <end position="97"/>
    </location>
</feature>
<organism evidence="2 3">
    <name type="scientific">Labedaea rhizosphaerae</name>
    <dbReference type="NCBI Taxonomy" id="598644"/>
    <lineage>
        <taxon>Bacteria</taxon>
        <taxon>Bacillati</taxon>
        <taxon>Actinomycetota</taxon>
        <taxon>Actinomycetes</taxon>
        <taxon>Pseudonocardiales</taxon>
        <taxon>Pseudonocardiaceae</taxon>
        <taxon>Labedaea</taxon>
    </lineage>
</organism>
<evidence type="ECO:0000313" key="3">
    <source>
        <dbReference type="Proteomes" id="UP000295444"/>
    </source>
</evidence>
<gene>
    <name evidence="2" type="ORF">EV186_106425</name>
</gene>
<dbReference type="EMBL" id="SNXZ01000006">
    <property type="protein sequence ID" value="TDP94031.1"/>
    <property type="molecule type" value="Genomic_DNA"/>
</dbReference>
<comment type="caution">
    <text evidence="2">The sequence shown here is derived from an EMBL/GenBank/DDBJ whole genome shotgun (WGS) entry which is preliminary data.</text>
</comment>
<name>A0A4R6S363_LABRH</name>
<dbReference type="Proteomes" id="UP000295444">
    <property type="component" value="Unassembled WGS sequence"/>
</dbReference>
<evidence type="ECO:0000256" key="1">
    <source>
        <dbReference type="SAM" id="MobiDB-lite"/>
    </source>
</evidence>
<proteinExistence type="predicted"/>
<evidence type="ECO:0000313" key="2">
    <source>
        <dbReference type="EMBL" id="TDP94031.1"/>
    </source>
</evidence>